<evidence type="ECO:0008006" key="6">
    <source>
        <dbReference type="Google" id="ProtNLM"/>
    </source>
</evidence>
<dbReference type="STRING" id="683960.A0A1E3P9H0"/>
<evidence type="ECO:0000313" key="4">
    <source>
        <dbReference type="EMBL" id="ODQ62056.1"/>
    </source>
</evidence>
<dbReference type="Gene3D" id="2.130.10.10">
    <property type="entry name" value="YVTN repeat-like/Quinoprotein amine dehydrogenase"/>
    <property type="match status" value="1"/>
</dbReference>
<keyword evidence="5" id="KW-1185">Reference proteome</keyword>
<keyword evidence="1 3" id="KW-0853">WD repeat</keyword>
<feature type="repeat" description="WD" evidence="3">
    <location>
        <begin position="150"/>
        <end position="190"/>
    </location>
</feature>
<keyword evidence="2" id="KW-0677">Repeat</keyword>
<reference evidence="4 5" key="1">
    <citation type="journal article" date="2016" name="Proc. Natl. Acad. Sci. U.S.A.">
        <title>Comparative genomics of biotechnologically important yeasts.</title>
        <authorList>
            <person name="Riley R."/>
            <person name="Haridas S."/>
            <person name="Wolfe K.H."/>
            <person name="Lopes M.R."/>
            <person name="Hittinger C.T."/>
            <person name="Goeker M."/>
            <person name="Salamov A.A."/>
            <person name="Wisecaver J.H."/>
            <person name="Long T.M."/>
            <person name="Calvey C.H."/>
            <person name="Aerts A.L."/>
            <person name="Barry K.W."/>
            <person name="Choi C."/>
            <person name="Clum A."/>
            <person name="Coughlan A.Y."/>
            <person name="Deshpande S."/>
            <person name="Douglass A.P."/>
            <person name="Hanson S.J."/>
            <person name="Klenk H.-P."/>
            <person name="LaButti K.M."/>
            <person name="Lapidus A."/>
            <person name="Lindquist E.A."/>
            <person name="Lipzen A.M."/>
            <person name="Meier-Kolthoff J.P."/>
            <person name="Ohm R.A."/>
            <person name="Otillar R.P."/>
            <person name="Pangilinan J.L."/>
            <person name="Peng Y."/>
            <person name="Rokas A."/>
            <person name="Rosa C.A."/>
            <person name="Scheuner C."/>
            <person name="Sibirny A.A."/>
            <person name="Slot J.C."/>
            <person name="Stielow J.B."/>
            <person name="Sun H."/>
            <person name="Kurtzman C.P."/>
            <person name="Blackwell M."/>
            <person name="Grigoriev I.V."/>
            <person name="Jeffries T.W."/>
        </authorList>
    </citation>
    <scope>NUCLEOTIDE SEQUENCE [LARGE SCALE GENOMIC DNA]</scope>
    <source>
        <strain evidence="5">ATCC 58044 / CBS 1984 / NCYC 433 / NRRL Y-366-8</strain>
    </source>
</reference>
<dbReference type="GeneID" id="30197777"/>
<dbReference type="InterPro" id="IPR019775">
    <property type="entry name" value="WD40_repeat_CS"/>
</dbReference>
<feature type="non-terminal residue" evidence="4">
    <location>
        <position position="478"/>
    </location>
</feature>
<dbReference type="RefSeq" id="XP_019041263.1">
    <property type="nucleotide sequence ID" value="XM_019180531.1"/>
</dbReference>
<dbReference type="PANTHER" id="PTHR14221:SF0">
    <property type="entry name" value="WD REPEAT-CONTAINING PROTEIN 44"/>
    <property type="match status" value="1"/>
</dbReference>
<dbReference type="EMBL" id="KV454208">
    <property type="protein sequence ID" value="ODQ62056.1"/>
    <property type="molecule type" value="Genomic_DNA"/>
</dbReference>
<sequence>LTQPKYIKNFRKCAKCAPICKRLFLAQELDQNSTKGFAASTPDLVINDFVKSDGFSPNNTNTDYVDPLHDDKKHSIWTMKFSPDGKYLASSGRGNIIKIWKVIASPLDRLEHGSNVTGVEMDDLENVTVDEETKKTMYASVFQEQPYRIFEGHSHDILSLDWSKNNFLLSGSMDKTVKLWNVNQTTCLRTYTHHDFVTSVKFHPTDDRFFLSGCLDHKVRLWSILDNEVSYEFDAKNLVTAVTFTPNGNLTIAGTFNGTLYFLDTTNLELRHSLVINQKKNHANGSKVTGIETFFDQDDVKVLITTNDSRIRLLSLRQRQMVEYFKGLENNSSQIIATVSDDKKYVISGSENHWVYIWKLEKEEGDDNHHAGNQLKKLIHDKKKRKDYTSFHAHHSVVTCALVAPSATSKALSLSNDYIYELNNEFSKLRGDQEGYTEEETSLIKEDFIGGIIVTADDNGLIRVFRQDFSSTVRKMLI</sequence>
<protein>
    <recommendedName>
        <fullName evidence="6">Anaphase-promoting complex subunit 4 WD40 domain-containing protein</fullName>
    </recommendedName>
</protein>
<dbReference type="PRINTS" id="PR00320">
    <property type="entry name" value="GPROTEINBRPT"/>
</dbReference>
<dbReference type="InterPro" id="IPR015943">
    <property type="entry name" value="WD40/YVTN_repeat-like_dom_sf"/>
</dbReference>
<dbReference type="PROSITE" id="PS50294">
    <property type="entry name" value="WD_REPEATS_REGION"/>
    <property type="match status" value="2"/>
</dbReference>
<dbReference type="Pfam" id="PF00400">
    <property type="entry name" value="WD40"/>
    <property type="match status" value="3"/>
</dbReference>
<dbReference type="InterPro" id="IPR020472">
    <property type="entry name" value="WD40_PAC1"/>
</dbReference>
<proteinExistence type="predicted"/>
<dbReference type="SMART" id="SM00320">
    <property type="entry name" value="WD40"/>
    <property type="match status" value="6"/>
</dbReference>
<feature type="repeat" description="WD" evidence="3">
    <location>
        <begin position="190"/>
        <end position="232"/>
    </location>
</feature>
<dbReference type="AlphaFoldDB" id="A0A1E3P9H0"/>
<evidence type="ECO:0000256" key="3">
    <source>
        <dbReference type="PROSITE-ProRule" id="PRU00221"/>
    </source>
</evidence>
<evidence type="ECO:0000313" key="5">
    <source>
        <dbReference type="Proteomes" id="UP000094112"/>
    </source>
</evidence>
<dbReference type="OrthoDB" id="1932312at2759"/>
<evidence type="ECO:0000256" key="1">
    <source>
        <dbReference type="ARBA" id="ARBA00022574"/>
    </source>
</evidence>
<dbReference type="PANTHER" id="PTHR14221">
    <property type="entry name" value="WD REPEAT DOMAIN 44"/>
    <property type="match status" value="1"/>
</dbReference>
<dbReference type="SUPFAM" id="SSF50978">
    <property type="entry name" value="WD40 repeat-like"/>
    <property type="match status" value="1"/>
</dbReference>
<dbReference type="InterPro" id="IPR040324">
    <property type="entry name" value="WDR44/Dgr2"/>
</dbReference>
<dbReference type="InterPro" id="IPR001680">
    <property type="entry name" value="WD40_rpt"/>
</dbReference>
<dbReference type="Proteomes" id="UP000094112">
    <property type="component" value="Unassembled WGS sequence"/>
</dbReference>
<dbReference type="PROSITE" id="PS50082">
    <property type="entry name" value="WD_REPEATS_2"/>
    <property type="match status" value="3"/>
</dbReference>
<organism evidence="4 5">
    <name type="scientific">Wickerhamomyces anomalus (strain ATCC 58044 / CBS 1984 / NCYC 433 / NRRL Y-366-8)</name>
    <name type="common">Yeast</name>
    <name type="synonym">Hansenula anomala</name>
    <dbReference type="NCBI Taxonomy" id="683960"/>
    <lineage>
        <taxon>Eukaryota</taxon>
        <taxon>Fungi</taxon>
        <taxon>Dikarya</taxon>
        <taxon>Ascomycota</taxon>
        <taxon>Saccharomycotina</taxon>
        <taxon>Saccharomycetes</taxon>
        <taxon>Phaffomycetales</taxon>
        <taxon>Wickerhamomycetaceae</taxon>
        <taxon>Wickerhamomyces</taxon>
    </lineage>
</organism>
<feature type="non-terminal residue" evidence="4">
    <location>
        <position position="1"/>
    </location>
</feature>
<dbReference type="PROSITE" id="PS00678">
    <property type="entry name" value="WD_REPEATS_1"/>
    <property type="match status" value="1"/>
</dbReference>
<evidence type="ECO:0000256" key="2">
    <source>
        <dbReference type="ARBA" id="ARBA00022737"/>
    </source>
</evidence>
<accession>A0A1E3P9H0</accession>
<gene>
    <name evidence="4" type="ORF">WICANDRAFT_12403</name>
</gene>
<feature type="repeat" description="WD" evidence="3">
    <location>
        <begin position="69"/>
        <end position="102"/>
    </location>
</feature>
<name>A0A1E3P9H0_WICAA</name>
<dbReference type="InterPro" id="IPR036322">
    <property type="entry name" value="WD40_repeat_dom_sf"/>
</dbReference>